<evidence type="ECO:0000256" key="1">
    <source>
        <dbReference type="SAM" id="Coils"/>
    </source>
</evidence>
<dbReference type="Proteomes" id="UP000261003">
    <property type="component" value="Unassembled WGS sequence"/>
</dbReference>
<dbReference type="Gene3D" id="3.60.21.10">
    <property type="match status" value="1"/>
</dbReference>
<dbReference type="InterPro" id="IPR004843">
    <property type="entry name" value="Calcineurin-like_PHP"/>
</dbReference>
<dbReference type="PANTHER" id="PTHR31302">
    <property type="entry name" value="TRANSMEMBRANE PROTEIN WITH METALLOPHOSPHOESTERASE DOMAIN-RELATED"/>
    <property type="match status" value="1"/>
</dbReference>
<evidence type="ECO:0000313" key="4">
    <source>
        <dbReference type="Proteomes" id="UP000261003"/>
    </source>
</evidence>
<name>A0A3E4W786_PHOVU</name>
<evidence type="ECO:0000259" key="2">
    <source>
        <dbReference type="Pfam" id="PF00149"/>
    </source>
</evidence>
<gene>
    <name evidence="3" type="ORF">DXC16_21970</name>
</gene>
<protein>
    <recommendedName>
        <fullName evidence="2">Calcineurin-like phosphoesterase domain-containing protein</fullName>
    </recommendedName>
</protein>
<dbReference type="GO" id="GO:0016787">
    <property type="term" value="F:hydrolase activity"/>
    <property type="evidence" value="ECO:0007669"/>
    <property type="project" value="InterPro"/>
</dbReference>
<dbReference type="RefSeq" id="WP_117710908.1">
    <property type="nucleotide sequence ID" value="NZ_JAKKXU010000015.1"/>
</dbReference>
<dbReference type="PANTHER" id="PTHR31302:SF0">
    <property type="entry name" value="TRANSMEMBRANE PROTEIN WITH METALLOPHOSPHOESTERASE DOMAIN"/>
    <property type="match status" value="1"/>
</dbReference>
<comment type="caution">
    <text evidence="3">The sequence shown here is derived from an EMBL/GenBank/DDBJ whole genome shotgun (WGS) entry which is preliminary data.</text>
</comment>
<evidence type="ECO:0000313" key="3">
    <source>
        <dbReference type="EMBL" id="RGM38086.1"/>
    </source>
</evidence>
<dbReference type="SUPFAM" id="SSF56300">
    <property type="entry name" value="Metallo-dependent phosphatases"/>
    <property type="match status" value="1"/>
</dbReference>
<dbReference type="Pfam" id="PF00149">
    <property type="entry name" value="Metallophos"/>
    <property type="match status" value="1"/>
</dbReference>
<proteinExistence type="predicted"/>
<reference evidence="3 4" key="1">
    <citation type="submission" date="2018-08" db="EMBL/GenBank/DDBJ databases">
        <title>A genome reference for cultivated species of the human gut microbiota.</title>
        <authorList>
            <person name="Zou Y."/>
            <person name="Xue W."/>
            <person name="Luo G."/>
        </authorList>
    </citation>
    <scope>NUCLEOTIDE SEQUENCE [LARGE SCALE GENOMIC DNA]</scope>
    <source>
        <strain evidence="3 4">OM08-13BH</strain>
    </source>
</reference>
<feature type="domain" description="Calcineurin-like phosphoesterase" evidence="2">
    <location>
        <begin position="3"/>
        <end position="251"/>
    </location>
</feature>
<sequence length="1423" mass="165157">MSLRILHFSDLHLVKDEPSMKTLLMHFIQSMDEIQKDGNIDLVVFTGDLVDKGGCSFGNIDAAFKEFEKVVITPIIEKLKLPKERFVFIPGNHDTENDAKKNIEKTGIIKTYSLNEKQQIIDLKNSTDKSIIEMLCSRTNVFKEFEKTYYSENLNGGYQYGDFESNFKFDINGCKVGVTSLNAVWLCGLGDDKELFLGIDQITNSQPFLSDCDIKIIASHVGYDLLTEAEGKYVKEAITHCYELNLSGHTHTLDDDFIALPKGDFCMNVTSAGTLCNNIHEVNENHKNSFQIIDILSKKEFVIRKYHQKQGMEFSLDLNFGESGIWHHLYNDQKAMRKAKTDELKEQLEQQRKFLENVFPFYPIDEAIEQDKETFISGEFIPSQTNEECINLLRNPEIKNLRILSISGVGKTRIVGEAFRTMQNVFYCTDPDKRINRGLEYILTHVDGGVIIIDNCPIDEYYRVTKFISKFQKPFKLISIYNVLTKKEEVETNVFFLDAADNKGVVDAIIERERITDETVKSKIKEYSDGISLMAIELIKAYKHIGKVQLLPEKQLWLDYLLSPNGQLEESKRAVLNAIALFNPLGITENKKDEYDFVISHPEINHIHLDKSSVEDCFSCTIHEFNQRRLLDMRANSVNVRPRPLAEWLAEEWLQKTPPESWKKIVTEIETAGQLGIRLAEQMKNRFISLTSPEAQRLFDELNRIPFHDEKIVLTKTGSQLIFSMSTVSHVAVARNLFSLFENKTTDYLKEKISGDIRRYIVWALEEACVAADAFEDAGKLLGMLSIAENEQISNNASGVFLEKFHVALSGTQADLGKKTNVLQFLFNKGTEYHLLLVKAIDSAFSTRSNYHMLTQTERKYNIKTETSISISELRQYWNFCKDLLIKVSDDEVLLKTIYKLIPDHVYDFVNSGCENILFELINHFAPKYNNDWDEMRRSLNWIKKYNPIIYKRNRQHIDLLINKVFAPKTFIKRVLASMENIDRREFGSNQIFEIYKSEMRPYGEEFINNKIYNSKEFEEIADHEHFQSIWMIFTAVEVMDQTSCRDEVYKAFLQHIISKNKDYRSGFIESYMSHDSNKSYLLSIAEKLFCSGYYAMACCVLGMVEDKNYTQLNKIFVMIHEGKFPSTYINNYLRFVPCCDMDDIFKVSALLFNNADVDKTEVAYPHLFQYFWTMGQEVMPYLPIIEKRLLEFDFESDNFYLAKNVVDKMEYILKTFNRPDFARQVNNLVIKYLETYKPNNPFKDLYFSLLPKYQENILDDIIKALASSLEESMFYFNMRYELGSGFGYGAGPLFQCDNDKLKNACKEFSDVLPERFADMCPVCNFRDDGTKMELSDFFVWLVDNYGDNEKVLQSFSSNFGTYSYTGIGSMKGYYVNRQNMFKPLFSHTNPKVAAWAENMYKMEEQEVNYHQLLDDYRDMTNG</sequence>
<accession>A0A3E4W786</accession>
<feature type="coiled-coil region" evidence="1">
    <location>
        <begin position="331"/>
        <end position="358"/>
    </location>
</feature>
<organism evidence="3 4">
    <name type="scientific">Phocaeicola vulgatus</name>
    <name type="common">Bacteroides vulgatus</name>
    <dbReference type="NCBI Taxonomy" id="821"/>
    <lineage>
        <taxon>Bacteria</taxon>
        <taxon>Pseudomonadati</taxon>
        <taxon>Bacteroidota</taxon>
        <taxon>Bacteroidia</taxon>
        <taxon>Bacteroidales</taxon>
        <taxon>Bacteroidaceae</taxon>
        <taxon>Phocaeicola</taxon>
    </lineage>
</organism>
<dbReference type="InterPro" id="IPR051158">
    <property type="entry name" value="Metallophosphoesterase_sf"/>
</dbReference>
<dbReference type="EMBL" id="QSTG01000060">
    <property type="protein sequence ID" value="RGM38086.1"/>
    <property type="molecule type" value="Genomic_DNA"/>
</dbReference>
<dbReference type="InterPro" id="IPR029052">
    <property type="entry name" value="Metallo-depent_PP-like"/>
</dbReference>
<keyword evidence="1" id="KW-0175">Coiled coil</keyword>